<keyword evidence="3" id="KW-1185">Reference proteome</keyword>
<dbReference type="NCBIfam" id="TIGR02115">
    <property type="entry name" value="potass_kdpF"/>
    <property type="match status" value="1"/>
</dbReference>
<accession>A0ABS9QKF9</accession>
<dbReference type="EMBL" id="JAKREW010000031">
    <property type="protein sequence ID" value="MCG7507911.1"/>
    <property type="molecule type" value="Genomic_DNA"/>
</dbReference>
<gene>
    <name evidence="2" type="primary">kdpF</name>
    <name evidence="2" type="ORF">L4923_23000</name>
</gene>
<organism evidence="2 3">
    <name type="scientific">Mesorhizobium retamae</name>
    <dbReference type="NCBI Taxonomy" id="2912854"/>
    <lineage>
        <taxon>Bacteria</taxon>
        <taxon>Pseudomonadati</taxon>
        <taxon>Pseudomonadota</taxon>
        <taxon>Alphaproteobacteria</taxon>
        <taxon>Hyphomicrobiales</taxon>
        <taxon>Phyllobacteriaceae</taxon>
        <taxon>Mesorhizobium</taxon>
    </lineage>
</organism>
<proteinExistence type="predicted"/>
<evidence type="ECO:0000313" key="2">
    <source>
        <dbReference type="EMBL" id="MCG7507911.1"/>
    </source>
</evidence>
<evidence type="ECO:0000256" key="1">
    <source>
        <dbReference type="SAM" id="Phobius"/>
    </source>
</evidence>
<dbReference type="Proteomes" id="UP001201701">
    <property type="component" value="Unassembled WGS sequence"/>
</dbReference>
<dbReference type="InterPro" id="IPR011726">
    <property type="entry name" value="KdpF"/>
</dbReference>
<feature type="transmembrane region" description="Helical" evidence="1">
    <location>
        <begin position="6"/>
        <end position="28"/>
    </location>
</feature>
<name>A0ABS9QKF9_9HYPH</name>
<dbReference type="Pfam" id="PF09604">
    <property type="entry name" value="Potass_KdpF"/>
    <property type="match status" value="1"/>
</dbReference>
<reference evidence="2 3" key="1">
    <citation type="submission" date="2022-02" db="EMBL/GenBank/DDBJ databases">
        <title>Draft genome sequence of Mezorhizobium retamae strain IRAMC:0171 isolated from Retama raetam nodules.</title>
        <authorList>
            <person name="Bengaied R."/>
            <person name="Sbissi I."/>
            <person name="Huber K."/>
            <person name="Ghodbane F."/>
            <person name="Nouioui I."/>
            <person name="Tarhouni M."/>
            <person name="Gtari M."/>
        </authorList>
    </citation>
    <scope>NUCLEOTIDE SEQUENCE [LARGE SCALE GENOMIC DNA]</scope>
    <source>
        <strain evidence="2 3">IRAMC:0171</strain>
    </source>
</reference>
<keyword evidence="1" id="KW-0812">Transmembrane</keyword>
<comment type="caution">
    <text evidence="2">The sequence shown here is derived from an EMBL/GenBank/DDBJ whole genome shotgun (WGS) entry which is preliminary data.</text>
</comment>
<sequence length="33" mass="3614">MREVILMEALLGLAVAAALGVYLLVTLLRPEKF</sequence>
<keyword evidence="1" id="KW-0472">Membrane</keyword>
<keyword evidence="1" id="KW-1133">Transmembrane helix</keyword>
<protein>
    <submittedName>
        <fullName evidence="2">K(+)-transporting ATPase subunit F</fullName>
    </submittedName>
</protein>
<evidence type="ECO:0000313" key="3">
    <source>
        <dbReference type="Proteomes" id="UP001201701"/>
    </source>
</evidence>